<proteinExistence type="predicted"/>
<evidence type="ECO:0000313" key="1">
    <source>
        <dbReference type="EMBL" id="MPN41959.1"/>
    </source>
</evidence>
<sequence>MRWGRLFDLHAGPHALEALNNHAIPGRKSRSDKPFVGNGSVERQFPLLGDPICVHSPGDRFALGVTRHRLLRNQDGLGVDALSDDYPYEHARQ</sequence>
<dbReference type="AlphaFoldDB" id="A0A645HUU2"/>
<reference evidence="1" key="1">
    <citation type="submission" date="2019-08" db="EMBL/GenBank/DDBJ databases">
        <authorList>
            <person name="Kucharzyk K."/>
            <person name="Murdoch R.W."/>
            <person name="Higgins S."/>
            <person name="Loffler F."/>
        </authorList>
    </citation>
    <scope>NUCLEOTIDE SEQUENCE</scope>
</reference>
<name>A0A645HUU2_9ZZZZ</name>
<protein>
    <submittedName>
        <fullName evidence="1">Uncharacterized protein</fullName>
    </submittedName>
</protein>
<dbReference type="EMBL" id="VSSQ01099333">
    <property type="protein sequence ID" value="MPN41959.1"/>
    <property type="molecule type" value="Genomic_DNA"/>
</dbReference>
<organism evidence="1">
    <name type="scientific">bioreactor metagenome</name>
    <dbReference type="NCBI Taxonomy" id="1076179"/>
    <lineage>
        <taxon>unclassified sequences</taxon>
        <taxon>metagenomes</taxon>
        <taxon>ecological metagenomes</taxon>
    </lineage>
</organism>
<comment type="caution">
    <text evidence="1">The sequence shown here is derived from an EMBL/GenBank/DDBJ whole genome shotgun (WGS) entry which is preliminary data.</text>
</comment>
<accession>A0A645HUU2</accession>
<gene>
    <name evidence="1" type="ORF">SDC9_189514</name>
</gene>